<evidence type="ECO:0000313" key="3">
    <source>
        <dbReference type="EMBL" id="CEO89856.1"/>
    </source>
</evidence>
<keyword evidence="4" id="KW-1185">Reference proteome</keyword>
<evidence type="ECO:0000256" key="2">
    <source>
        <dbReference type="SAM" id="Phobius"/>
    </source>
</evidence>
<feature type="compositionally biased region" description="Acidic residues" evidence="1">
    <location>
        <begin position="41"/>
        <end position="60"/>
    </location>
</feature>
<dbReference type="EMBL" id="CDRZ01000261">
    <property type="protein sequence ID" value="CEO89856.1"/>
    <property type="molecule type" value="Genomic_DNA"/>
</dbReference>
<feature type="compositionally biased region" description="Polar residues" evidence="1">
    <location>
        <begin position="64"/>
        <end position="80"/>
    </location>
</feature>
<reference evidence="4" key="1">
    <citation type="submission" date="2015-01" db="EMBL/GenBank/DDBJ databases">
        <authorList>
            <person name="Manzoor Shahid"/>
            <person name="Zubair Saima"/>
        </authorList>
    </citation>
    <scope>NUCLEOTIDE SEQUENCE [LARGE SCALE GENOMIC DNA]</scope>
    <source>
        <strain evidence="4">Sp3</strain>
    </source>
</reference>
<name>A0A0B7MPD3_9FIRM</name>
<gene>
    <name evidence="3" type="ORF">SSCH_620006</name>
</gene>
<keyword evidence="2" id="KW-1133">Transmembrane helix</keyword>
<dbReference type="AlphaFoldDB" id="A0A0B7MPD3"/>
<proteinExistence type="predicted"/>
<keyword evidence="2" id="KW-0812">Transmembrane</keyword>
<accession>A0A0B7MPD3</accession>
<protein>
    <submittedName>
        <fullName evidence="3">Uncharacterized protein</fullName>
    </submittedName>
</protein>
<evidence type="ECO:0000313" key="4">
    <source>
        <dbReference type="Proteomes" id="UP000046155"/>
    </source>
</evidence>
<organism evidence="3 4">
    <name type="scientific">Syntrophaceticus schinkii</name>
    <dbReference type="NCBI Taxonomy" id="499207"/>
    <lineage>
        <taxon>Bacteria</taxon>
        <taxon>Bacillati</taxon>
        <taxon>Bacillota</taxon>
        <taxon>Clostridia</taxon>
        <taxon>Thermoanaerobacterales</taxon>
        <taxon>Thermoanaerobacterales Family III. Incertae Sedis</taxon>
        <taxon>Syntrophaceticus</taxon>
    </lineage>
</organism>
<feature type="region of interest" description="Disordered" evidence="1">
    <location>
        <begin position="37"/>
        <end position="103"/>
    </location>
</feature>
<keyword evidence="2" id="KW-0472">Membrane</keyword>
<dbReference type="RefSeq" id="WP_044665719.1">
    <property type="nucleotide sequence ID" value="NZ_CDRZ01000261.1"/>
</dbReference>
<feature type="transmembrane region" description="Helical" evidence="2">
    <location>
        <begin position="6"/>
        <end position="22"/>
    </location>
</feature>
<evidence type="ECO:0000256" key="1">
    <source>
        <dbReference type="SAM" id="MobiDB-lite"/>
    </source>
</evidence>
<sequence>MKRVTGYLVLVVSFIMIIFLSIDQPCMLDIIPDSTIVEGADNQEPDDQNESNSPENEDPLPSENPGTNETDPDSQKTGTGASRIYNILGKSNNLSEEQAKKHE</sequence>
<dbReference type="Proteomes" id="UP000046155">
    <property type="component" value="Unassembled WGS sequence"/>
</dbReference>